<dbReference type="CDD" id="cd09272">
    <property type="entry name" value="RNase_HI_RT_Ty1"/>
    <property type="match status" value="1"/>
</dbReference>
<dbReference type="OrthoDB" id="412285at2759"/>
<name>A0A8K0KIY9_LADFU</name>
<feature type="compositionally biased region" description="Acidic residues" evidence="1">
    <location>
        <begin position="89"/>
        <end position="101"/>
    </location>
</feature>
<feature type="compositionally biased region" description="Basic and acidic residues" evidence="1">
    <location>
        <begin position="73"/>
        <end position="84"/>
    </location>
</feature>
<dbReference type="Proteomes" id="UP000792457">
    <property type="component" value="Unassembled WGS sequence"/>
</dbReference>
<reference evidence="2" key="1">
    <citation type="submission" date="2013-04" db="EMBL/GenBank/DDBJ databases">
        <authorList>
            <person name="Qu J."/>
            <person name="Murali S.C."/>
            <person name="Bandaranaike D."/>
            <person name="Bellair M."/>
            <person name="Blankenburg K."/>
            <person name="Chao H."/>
            <person name="Dinh H."/>
            <person name="Doddapaneni H."/>
            <person name="Downs B."/>
            <person name="Dugan-Rocha S."/>
            <person name="Elkadiri S."/>
            <person name="Gnanaolivu R.D."/>
            <person name="Hernandez B."/>
            <person name="Javaid M."/>
            <person name="Jayaseelan J.C."/>
            <person name="Lee S."/>
            <person name="Li M."/>
            <person name="Ming W."/>
            <person name="Munidasa M."/>
            <person name="Muniz J."/>
            <person name="Nguyen L."/>
            <person name="Ongeri F."/>
            <person name="Osuji N."/>
            <person name="Pu L.-L."/>
            <person name="Puazo M."/>
            <person name="Qu C."/>
            <person name="Quiroz J."/>
            <person name="Raj R."/>
            <person name="Weissenberger G."/>
            <person name="Xin Y."/>
            <person name="Zou X."/>
            <person name="Han Y."/>
            <person name="Richards S."/>
            <person name="Worley K."/>
            <person name="Muzny D."/>
            <person name="Gibbs R."/>
        </authorList>
    </citation>
    <scope>NUCLEOTIDE SEQUENCE</scope>
    <source>
        <strain evidence="2">Sampled in the wild</strain>
    </source>
</reference>
<protein>
    <submittedName>
        <fullName evidence="2">Uncharacterized protein</fullName>
    </submittedName>
</protein>
<comment type="caution">
    <text evidence="2">The sequence shown here is derived from an EMBL/GenBank/DDBJ whole genome shotgun (WGS) entry which is preliminary data.</text>
</comment>
<evidence type="ECO:0000256" key="1">
    <source>
        <dbReference type="SAM" id="MobiDB-lite"/>
    </source>
</evidence>
<proteinExistence type="predicted"/>
<dbReference type="EMBL" id="KZ308883">
    <property type="protein sequence ID" value="KAG8235163.1"/>
    <property type="molecule type" value="Genomic_DNA"/>
</dbReference>
<evidence type="ECO:0000313" key="2">
    <source>
        <dbReference type="EMBL" id="KAG8235163.1"/>
    </source>
</evidence>
<dbReference type="AlphaFoldDB" id="A0A8K0KIY9"/>
<organism evidence="2 3">
    <name type="scientific">Ladona fulva</name>
    <name type="common">Scarce chaser dragonfly</name>
    <name type="synonym">Libellula fulva</name>
    <dbReference type="NCBI Taxonomy" id="123851"/>
    <lineage>
        <taxon>Eukaryota</taxon>
        <taxon>Metazoa</taxon>
        <taxon>Ecdysozoa</taxon>
        <taxon>Arthropoda</taxon>
        <taxon>Hexapoda</taxon>
        <taxon>Insecta</taxon>
        <taxon>Pterygota</taxon>
        <taxon>Palaeoptera</taxon>
        <taxon>Odonata</taxon>
        <taxon>Epiprocta</taxon>
        <taxon>Anisoptera</taxon>
        <taxon>Libelluloidea</taxon>
        <taxon>Libellulidae</taxon>
        <taxon>Ladona</taxon>
    </lineage>
</organism>
<gene>
    <name evidence="2" type="ORF">J437_LFUL015203</name>
</gene>
<reference evidence="2" key="2">
    <citation type="submission" date="2017-10" db="EMBL/GenBank/DDBJ databases">
        <title>Ladona fulva Genome sequencing and assembly.</title>
        <authorList>
            <person name="Murali S."/>
            <person name="Richards S."/>
            <person name="Bandaranaike D."/>
            <person name="Bellair M."/>
            <person name="Blankenburg K."/>
            <person name="Chao H."/>
            <person name="Dinh H."/>
            <person name="Doddapaneni H."/>
            <person name="Dugan-Rocha S."/>
            <person name="Elkadiri S."/>
            <person name="Gnanaolivu R."/>
            <person name="Hernandez B."/>
            <person name="Skinner E."/>
            <person name="Javaid M."/>
            <person name="Lee S."/>
            <person name="Li M."/>
            <person name="Ming W."/>
            <person name="Munidasa M."/>
            <person name="Muniz J."/>
            <person name="Nguyen L."/>
            <person name="Hughes D."/>
            <person name="Osuji N."/>
            <person name="Pu L.-L."/>
            <person name="Puazo M."/>
            <person name="Qu C."/>
            <person name="Quiroz J."/>
            <person name="Raj R."/>
            <person name="Weissenberger G."/>
            <person name="Xin Y."/>
            <person name="Zou X."/>
            <person name="Han Y."/>
            <person name="Worley K."/>
            <person name="Muzny D."/>
            <person name="Gibbs R."/>
        </authorList>
    </citation>
    <scope>NUCLEOTIDE SEQUENCE</scope>
    <source>
        <strain evidence="2">Sampled in the wild</strain>
    </source>
</reference>
<dbReference type="PANTHER" id="PTHR11439">
    <property type="entry name" value="GAG-POL-RELATED RETROTRANSPOSON"/>
    <property type="match status" value="1"/>
</dbReference>
<feature type="compositionally biased region" description="Acidic residues" evidence="1">
    <location>
        <begin position="109"/>
        <end position="118"/>
    </location>
</feature>
<sequence>MLHESKLDNKFWEFTALTAAYLLNRSATKCVNTTPYEIWNRRRPNLSGLEEFGQIVWVYVSRDVTFTKKFQEKMSREPSLKVENADIGANEEDEQTNENEEKENHEDGENIQDGETEENQGIQQEQQFEKTEEGLFLHQENYARKILARHNMENCKIMKTPMNSGRQDSEDKIHSNFEYRNAVGSLLYLSSKTRPDIAYSVNYASRKVKNPTTMEIANVTRTLRYIQGTKKTAYCDADYAGDIKDGKSTSGYIIMYNEEPTAWSSRKQQIVTTSTAESEYISTAEYTKELMFLKSLLSELIGEDAETVLQMKEQCYLGNGQPKCY</sequence>
<evidence type="ECO:0000313" key="3">
    <source>
        <dbReference type="Proteomes" id="UP000792457"/>
    </source>
</evidence>
<dbReference type="PANTHER" id="PTHR11439:SF483">
    <property type="entry name" value="PEPTIDE SYNTHASE GLIP-LIKE, PUTATIVE (AFU_ORTHOLOGUE AFUA_3G12920)-RELATED"/>
    <property type="match status" value="1"/>
</dbReference>
<keyword evidence="3" id="KW-1185">Reference proteome</keyword>
<feature type="region of interest" description="Disordered" evidence="1">
    <location>
        <begin position="73"/>
        <end position="130"/>
    </location>
</feature>
<accession>A0A8K0KIY9</accession>